<name>A0A2N7AW60_9LACO</name>
<reference evidence="4 5" key="1">
    <citation type="submission" date="2017-05" db="EMBL/GenBank/DDBJ databases">
        <title>Lactobacillus nurukis nov., sp. nov., isolated from nuruk.</title>
        <authorList>
            <person name="Kim S.-J."/>
        </authorList>
    </citation>
    <scope>NUCLEOTIDE SEQUENCE [LARGE SCALE GENOMIC DNA]</scope>
    <source>
        <strain evidence="4 5">SYF10-1a</strain>
    </source>
</reference>
<dbReference type="InterPro" id="IPR001173">
    <property type="entry name" value="Glyco_trans_2-like"/>
</dbReference>
<accession>A0A2N7AW60</accession>
<evidence type="ECO:0000313" key="5">
    <source>
        <dbReference type="Proteomes" id="UP000235649"/>
    </source>
</evidence>
<evidence type="ECO:0000313" key="4">
    <source>
        <dbReference type="EMBL" id="PMD72984.1"/>
    </source>
</evidence>
<dbReference type="InterPro" id="IPR029044">
    <property type="entry name" value="Nucleotide-diphossugar_trans"/>
</dbReference>
<dbReference type="Pfam" id="PF00535">
    <property type="entry name" value="Glycos_transf_2"/>
    <property type="match status" value="1"/>
</dbReference>
<keyword evidence="1" id="KW-0328">Glycosyltransferase</keyword>
<dbReference type="EMBL" id="NIPR01000005">
    <property type="protein sequence ID" value="PMD72984.1"/>
    <property type="molecule type" value="Genomic_DNA"/>
</dbReference>
<dbReference type="PANTHER" id="PTHR22916">
    <property type="entry name" value="GLYCOSYLTRANSFERASE"/>
    <property type="match status" value="1"/>
</dbReference>
<dbReference type="GO" id="GO:0016757">
    <property type="term" value="F:glycosyltransferase activity"/>
    <property type="evidence" value="ECO:0007669"/>
    <property type="project" value="UniProtKB-KW"/>
</dbReference>
<protein>
    <recommendedName>
        <fullName evidence="3">Glycosyltransferase 2-like domain-containing protein</fullName>
    </recommendedName>
</protein>
<gene>
    <name evidence="4" type="ORF">CBP76_02285</name>
</gene>
<organism evidence="4 5">
    <name type="scientific">Companilactobacillus nuruki</name>
    <dbReference type="NCBI Taxonomy" id="1993540"/>
    <lineage>
        <taxon>Bacteria</taxon>
        <taxon>Bacillati</taxon>
        <taxon>Bacillota</taxon>
        <taxon>Bacilli</taxon>
        <taxon>Lactobacillales</taxon>
        <taxon>Lactobacillaceae</taxon>
        <taxon>Companilactobacillus</taxon>
    </lineage>
</organism>
<dbReference type="CDD" id="cd00761">
    <property type="entry name" value="Glyco_tranf_GTA_type"/>
    <property type="match status" value="1"/>
</dbReference>
<dbReference type="PANTHER" id="PTHR22916:SF51">
    <property type="entry name" value="GLYCOSYLTRANSFERASE EPSH-RELATED"/>
    <property type="match status" value="1"/>
</dbReference>
<dbReference type="AlphaFoldDB" id="A0A2N7AW60"/>
<proteinExistence type="predicted"/>
<dbReference type="Gene3D" id="3.90.550.10">
    <property type="entry name" value="Spore Coat Polysaccharide Biosynthesis Protein SpsA, Chain A"/>
    <property type="match status" value="1"/>
</dbReference>
<keyword evidence="5" id="KW-1185">Reference proteome</keyword>
<dbReference type="SUPFAM" id="SSF53448">
    <property type="entry name" value="Nucleotide-diphospho-sugar transferases"/>
    <property type="match status" value="1"/>
</dbReference>
<comment type="caution">
    <text evidence="4">The sequence shown here is derived from an EMBL/GenBank/DDBJ whole genome shotgun (WGS) entry which is preliminary data.</text>
</comment>
<sequence>MDKVLSIVIPSYNAEKFLDNILGNLLICQSLDQLDILIIDDGSTDKTTLVANKYVTEYPASIRLISKKNGGHGSTINMGIKYATGRYFKVVDADDWLDSVNLDQFVKILEDEDSDLILTPFWAFNDKTQNKHLKEIKPEDIEWKYQYYLQNQKIEPVPSMHTYTLKTELLQQHQIKIDEHAYYVDIEYILYPIPYVKTFKFIDLPLYNYRVNQAGQSISLKNMYKNKQQHDLVVSHVNDYIAGHLDILNENQKELMINRLSRMIATQLKIITLAPIGIKTKTELKKFYQHVQKDYFFEAEDVNLPIRLLIKSHFYLFPAIHYLAIWKMNLIHF</sequence>
<evidence type="ECO:0000259" key="3">
    <source>
        <dbReference type="Pfam" id="PF00535"/>
    </source>
</evidence>
<dbReference type="OrthoDB" id="396512at2"/>
<dbReference type="RefSeq" id="WP_102195316.1">
    <property type="nucleotide sequence ID" value="NZ_NIPR01000005.1"/>
</dbReference>
<evidence type="ECO:0000256" key="1">
    <source>
        <dbReference type="ARBA" id="ARBA00022676"/>
    </source>
</evidence>
<dbReference type="Proteomes" id="UP000235649">
    <property type="component" value="Unassembled WGS sequence"/>
</dbReference>
<feature type="domain" description="Glycosyltransferase 2-like" evidence="3">
    <location>
        <begin position="6"/>
        <end position="153"/>
    </location>
</feature>
<keyword evidence="2" id="KW-0808">Transferase</keyword>
<evidence type="ECO:0000256" key="2">
    <source>
        <dbReference type="ARBA" id="ARBA00022679"/>
    </source>
</evidence>